<sequence length="97" mass="11174">MNLALFDAVAAFLDARLDEEAANPTRRYTSRAEAFKDIEAKVRIMNRAYEARDLVRSFPDDPGATAILAVHEAVLRHLAEVYNTHPDYQRDWWPEDI</sequence>
<dbReference type="EMBL" id="CP127295">
    <property type="protein sequence ID" value="WIY01833.1"/>
    <property type="molecule type" value="Genomic_DNA"/>
</dbReference>
<dbReference type="Proteomes" id="UP001239397">
    <property type="component" value="Chromosome"/>
</dbReference>
<dbReference type="RefSeq" id="WP_285998274.1">
    <property type="nucleotide sequence ID" value="NZ_CP127295.1"/>
</dbReference>
<dbReference type="InterPro" id="IPR046193">
    <property type="entry name" value="DUF6221"/>
</dbReference>
<evidence type="ECO:0000313" key="1">
    <source>
        <dbReference type="EMBL" id="WIY01833.1"/>
    </source>
</evidence>
<gene>
    <name evidence="1" type="ORF">QRX60_48840</name>
</gene>
<name>A0A9Y2NJI8_9PSEU</name>
<dbReference type="Pfam" id="PF19730">
    <property type="entry name" value="DUF6221"/>
    <property type="match status" value="1"/>
</dbReference>
<keyword evidence="2" id="KW-1185">Reference proteome</keyword>
<reference evidence="1 2" key="1">
    <citation type="submission" date="2023-06" db="EMBL/GenBank/DDBJ databases">
        <authorList>
            <person name="Oyuntsetseg B."/>
            <person name="Kim S.B."/>
        </authorList>
    </citation>
    <scope>NUCLEOTIDE SEQUENCE [LARGE SCALE GENOMIC DNA]</scope>
    <source>
        <strain evidence="1 2">4-36</strain>
    </source>
</reference>
<organism evidence="1 2">
    <name type="scientific">Amycolatopsis mongoliensis</name>
    <dbReference type="NCBI Taxonomy" id="715475"/>
    <lineage>
        <taxon>Bacteria</taxon>
        <taxon>Bacillati</taxon>
        <taxon>Actinomycetota</taxon>
        <taxon>Actinomycetes</taxon>
        <taxon>Pseudonocardiales</taxon>
        <taxon>Pseudonocardiaceae</taxon>
        <taxon>Amycolatopsis</taxon>
    </lineage>
</organism>
<accession>A0A9Y2NJI8</accession>
<dbReference type="KEGG" id="amog:QRX60_48840"/>
<proteinExistence type="predicted"/>
<evidence type="ECO:0000313" key="2">
    <source>
        <dbReference type="Proteomes" id="UP001239397"/>
    </source>
</evidence>
<protein>
    <submittedName>
        <fullName evidence="1">DUF6221 family protein</fullName>
    </submittedName>
</protein>
<dbReference type="AlphaFoldDB" id="A0A9Y2NJI8"/>